<protein>
    <submittedName>
        <fullName evidence="3">MerR family transcriptional regulator</fullName>
    </submittedName>
</protein>
<dbReference type="SUPFAM" id="SSF46955">
    <property type="entry name" value="Putative DNA-binding domain"/>
    <property type="match status" value="1"/>
</dbReference>
<feature type="domain" description="HTH merR-type" evidence="2">
    <location>
        <begin position="2"/>
        <end position="71"/>
    </location>
</feature>
<dbReference type="InterPro" id="IPR000551">
    <property type="entry name" value="MerR-type_HTH_dom"/>
</dbReference>
<dbReference type="SMART" id="SM00422">
    <property type="entry name" value="HTH_MERR"/>
    <property type="match status" value="1"/>
</dbReference>
<gene>
    <name evidence="3" type="ORF">GCM10009789_21110</name>
</gene>
<dbReference type="InterPro" id="IPR047057">
    <property type="entry name" value="MerR_fam"/>
</dbReference>
<evidence type="ECO:0000259" key="2">
    <source>
        <dbReference type="PROSITE" id="PS50937"/>
    </source>
</evidence>
<keyword evidence="4" id="KW-1185">Reference proteome</keyword>
<proteinExistence type="predicted"/>
<accession>A0ABP4NVE3</accession>
<dbReference type="RefSeq" id="WP_344212407.1">
    <property type="nucleotide sequence ID" value="NZ_BAAAOS010000018.1"/>
</dbReference>
<dbReference type="PROSITE" id="PS50937">
    <property type="entry name" value="HTH_MERR_2"/>
    <property type="match status" value="1"/>
</dbReference>
<evidence type="ECO:0000256" key="1">
    <source>
        <dbReference type="ARBA" id="ARBA00023125"/>
    </source>
</evidence>
<dbReference type="PRINTS" id="PR00040">
    <property type="entry name" value="HTHMERR"/>
</dbReference>
<dbReference type="Gene3D" id="1.10.1660.10">
    <property type="match status" value="1"/>
</dbReference>
<dbReference type="Pfam" id="PF13411">
    <property type="entry name" value="MerR_1"/>
    <property type="match status" value="1"/>
</dbReference>
<evidence type="ECO:0000313" key="3">
    <source>
        <dbReference type="EMBL" id="GAA1567449.1"/>
    </source>
</evidence>
<reference evidence="4" key="1">
    <citation type="journal article" date="2019" name="Int. J. Syst. Evol. Microbiol.">
        <title>The Global Catalogue of Microorganisms (GCM) 10K type strain sequencing project: providing services to taxonomists for standard genome sequencing and annotation.</title>
        <authorList>
            <consortium name="The Broad Institute Genomics Platform"/>
            <consortium name="The Broad Institute Genome Sequencing Center for Infectious Disease"/>
            <person name="Wu L."/>
            <person name="Ma J."/>
        </authorList>
    </citation>
    <scope>NUCLEOTIDE SEQUENCE [LARGE SCALE GENOMIC DNA]</scope>
    <source>
        <strain evidence="4">JCM 14969</strain>
    </source>
</reference>
<comment type="caution">
    <text evidence="3">The sequence shown here is derived from an EMBL/GenBank/DDBJ whole genome shotgun (WGS) entry which is preliminary data.</text>
</comment>
<name>A0ABP4NVE3_9ACTN</name>
<dbReference type="Proteomes" id="UP001500393">
    <property type="component" value="Unassembled WGS sequence"/>
</dbReference>
<dbReference type="CDD" id="cd00592">
    <property type="entry name" value="HTH_MerR-like"/>
    <property type="match status" value="1"/>
</dbReference>
<dbReference type="PANTHER" id="PTHR30204:SF93">
    <property type="entry name" value="HTH MERR-TYPE DOMAIN-CONTAINING PROTEIN"/>
    <property type="match status" value="1"/>
</dbReference>
<sequence length="296" mass="32818">MNYSIGELARRSGLAVRTVRYYSDAGLVPPIARTPAGYRRYDLAAVARLELIRTLRELSLDLATIRRVLDREIALSDVAAAHAEALAVQIRTLRLHRAILTAVAARGSNPEELERMHSLAKLSADERRLLVDDFLDTVFADRPELRAARNTLTPELPDDPTPAQLDAWLELTKLLQDETFRTDLRRLTTQYPISGLQADPVAAVQALAAPAVTAGLSPTSPEASPLVAQLLNNFARTVAQADLREAAQRLLSILESARDPRRERYLELLATINGWAPPEHLTPIYDWTIEALRQAS</sequence>
<dbReference type="PANTHER" id="PTHR30204">
    <property type="entry name" value="REDOX-CYCLING DRUG-SENSING TRANSCRIPTIONAL ACTIVATOR SOXR"/>
    <property type="match status" value="1"/>
</dbReference>
<dbReference type="EMBL" id="BAAAOS010000018">
    <property type="protein sequence ID" value="GAA1567449.1"/>
    <property type="molecule type" value="Genomic_DNA"/>
</dbReference>
<dbReference type="InterPro" id="IPR009061">
    <property type="entry name" value="DNA-bd_dom_put_sf"/>
</dbReference>
<organism evidence="3 4">
    <name type="scientific">Kribbella sancticallisti</name>
    <dbReference type="NCBI Taxonomy" id="460087"/>
    <lineage>
        <taxon>Bacteria</taxon>
        <taxon>Bacillati</taxon>
        <taxon>Actinomycetota</taxon>
        <taxon>Actinomycetes</taxon>
        <taxon>Propionibacteriales</taxon>
        <taxon>Kribbellaceae</taxon>
        <taxon>Kribbella</taxon>
    </lineage>
</organism>
<evidence type="ECO:0000313" key="4">
    <source>
        <dbReference type="Proteomes" id="UP001500393"/>
    </source>
</evidence>
<keyword evidence="1" id="KW-0238">DNA-binding</keyword>